<evidence type="ECO:0000256" key="4">
    <source>
        <dbReference type="ARBA" id="ARBA00022860"/>
    </source>
</evidence>
<keyword evidence="2" id="KW-0963">Cytoplasm</keyword>
<organism evidence="6 7">
    <name type="scientific">Chlorella vulgaris</name>
    <name type="common">Green alga</name>
    <dbReference type="NCBI Taxonomy" id="3077"/>
    <lineage>
        <taxon>Eukaryota</taxon>
        <taxon>Viridiplantae</taxon>
        <taxon>Chlorophyta</taxon>
        <taxon>core chlorophytes</taxon>
        <taxon>Trebouxiophyceae</taxon>
        <taxon>Chlorellales</taxon>
        <taxon>Chlorellaceae</taxon>
        <taxon>Chlorella clade</taxon>
        <taxon>Chlorella</taxon>
    </lineage>
</organism>
<protein>
    <recommendedName>
        <fullName evidence="5">Calponin-homology (CH) domain-containing protein</fullName>
    </recommendedName>
</protein>
<proteinExistence type="predicted"/>
<dbReference type="Gene3D" id="1.10.418.10">
    <property type="entry name" value="Calponin-like domain"/>
    <property type="match status" value="2"/>
</dbReference>
<dbReference type="PANTHER" id="PTHR22706:SF1">
    <property type="entry name" value="ASSEMBLY FACTOR FOR SPINDLE MICROTUBULES"/>
    <property type="match status" value="1"/>
</dbReference>
<keyword evidence="3" id="KW-0677">Repeat</keyword>
<dbReference type="CDD" id="cd21224">
    <property type="entry name" value="CH_ASPM_rpt2"/>
    <property type="match status" value="1"/>
</dbReference>
<dbReference type="InterPro" id="IPR000048">
    <property type="entry name" value="IQ_motif_EF-hand-BS"/>
</dbReference>
<dbReference type="PROSITE" id="PS50021">
    <property type="entry name" value="CH"/>
    <property type="match status" value="2"/>
</dbReference>
<dbReference type="GO" id="GO:0000922">
    <property type="term" value="C:spindle pole"/>
    <property type="evidence" value="ECO:0007669"/>
    <property type="project" value="TreeGrafter"/>
</dbReference>
<evidence type="ECO:0000256" key="3">
    <source>
        <dbReference type="ARBA" id="ARBA00022737"/>
    </source>
</evidence>
<evidence type="ECO:0000313" key="7">
    <source>
        <dbReference type="Proteomes" id="UP001055712"/>
    </source>
</evidence>
<dbReference type="SUPFAM" id="SSF47576">
    <property type="entry name" value="Calponin-homology domain, CH-domain"/>
    <property type="match status" value="1"/>
</dbReference>
<dbReference type="Gene3D" id="1.20.5.190">
    <property type="match status" value="7"/>
</dbReference>
<comment type="subcellular location">
    <subcellularLocation>
        <location evidence="1">Cytoplasm</location>
    </subcellularLocation>
</comment>
<dbReference type="InterPro" id="IPR016024">
    <property type="entry name" value="ARM-type_fold"/>
</dbReference>
<dbReference type="SMART" id="SM00015">
    <property type="entry name" value="IQ"/>
    <property type="match status" value="18"/>
</dbReference>
<dbReference type="InterPro" id="IPR001715">
    <property type="entry name" value="CH_dom"/>
</dbReference>
<dbReference type="Pfam" id="PF00612">
    <property type="entry name" value="IQ"/>
    <property type="match status" value="9"/>
</dbReference>
<name>A0A9D4TRC2_CHLVU</name>
<evidence type="ECO:0000256" key="2">
    <source>
        <dbReference type="ARBA" id="ARBA00022490"/>
    </source>
</evidence>
<reference evidence="6" key="2">
    <citation type="submission" date="2020-11" db="EMBL/GenBank/DDBJ databases">
        <authorList>
            <person name="Cecchin M."/>
            <person name="Marcolungo L."/>
            <person name="Rossato M."/>
            <person name="Girolomoni L."/>
            <person name="Cosentino E."/>
            <person name="Cuine S."/>
            <person name="Li-Beisson Y."/>
            <person name="Delledonne M."/>
            <person name="Ballottari M."/>
        </authorList>
    </citation>
    <scope>NUCLEOTIDE SEQUENCE</scope>
    <source>
        <strain evidence="6">211/11P</strain>
        <tissue evidence="6">Whole cell</tissue>
    </source>
</reference>
<dbReference type="EMBL" id="SIDB01000005">
    <property type="protein sequence ID" value="KAI3432390.1"/>
    <property type="molecule type" value="Genomic_DNA"/>
</dbReference>
<dbReference type="CDD" id="cd21223">
    <property type="entry name" value="CH_ASPM_rpt1"/>
    <property type="match status" value="1"/>
</dbReference>
<dbReference type="GO" id="GO:0051295">
    <property type="term" value="P:establishment of meiotic spindle localization"/>
    <property type="evidence" value="ECO:0007669"/>
    <property type="project" value="TreeGrafter"/>
</dbReference>
<dbReference type="GO" id="GO:0005737">
    <property type="term" value="C:cytoplasm"/>
    <property type="evidence" value="ECO:0007669"/>
    <property type="project" value="UniProtKB-SubCell"/>
</dbReference>
<dbReference type="Proteomes" id="UP001055712">
    <property type="component" value="Unassembled WGS sequence"/>
</dbReference>
<dbReference type="GO" id="GO:0000278">
    <property type="term" value="P:mitotic cell cycle"/>
    <property type="evidence" value="ECO:0007669"/>
    <property type="project" value="TreeGrafter"/>
</dbReference>
<sequence length="1375" mass="151653">MDLNRPPLAAVQNRPGQLVASKSSGGPLNFTQYHTGWMDKQEAAFKGWLNAVLVPAAAAGSDGDGVHTSVQPQALAARRLVSRLRGLLWQLYSQDQDLISVMLKVEQRIDGGQLRMRDEESLMKNVKEGARARAVLASYHPLWLRLGMEVVVGVTVAGDDAPATHAELAAFVRDHFLKDQQLAKLHPAGSKAYWASLAKLVLKRFLLLTALLDKALTAASLPSGAPLLFRKDSQLKASAQVLADFLLPRWTGEGDIVRTLGRLGYKLSYVQDPRWELDFAVTTMATDLRDGLRLCRLAELLTGHPRFFDTARFPSDRRPVRLANLQLALNQFARAGLPPQRLLSRQQQGARQQVLAGDGGSLSAPTAAPVLLAASDLVDGDREMTLCLLWHLILHFQLPQLISLPSVRAEIQLVRSKAAAAAAAAADAAGSCTASKEAVAPFLEHQLEGAAETAHVAALLEWCAAVCALYGLPVRSFGACFGDGSTFCLLVHHYLGHAYIALKDVYRQPPAPPTDAAGAEQACWSGPAQARAGQADGASRNFALVHQVVLSLGGIPPIVSAEDFLEHGHDEKGCILFTAFLCQRLLEISKEERAAMVVQRHWRNRQQDKPGTARQHLHKWIAAASVVQRAVRSWLLRRGLRRFTEQRMRSLNAVVRLQALWRGRAVRRQYMQLRQAAICIQAVQRGRQCRLYVFNHLLVPRMLAAGLHHKKQLESSRYQARLVRAATLAQSLWRGKVQRHAFLQQRDAAVTVQAVVRGWLQQSLYQRQRQLAITVQALSRGRAVRRQLAQQRRAATSMQAVWRGWQQRQRFLGLRAAAVTVQSAWRARQARLLLSQHRAARQLQASWRGHAARRQVAAQRAAATAVQAAWRCYAARRAYQRQRSAAVTIQAAARMHAARARLLCSKRAVVCVQAAWRGFAVRHLLQRNQAATMIQCHVRGFQARRRLVQRHAAATAIQSAVRVWLAARHAASVAAVKRQMAEMAALMRQYQQRTAAARHIQAAYRGHAGRNEYRRRLAVLREKERMQAEREAAARAVITPWARTFVDRGWFLRAGKAVRLLQRWWKRQYRRRQAAAITIQANVRCFLAQRRLQSSRRAALVLQTAWRGAAVRATHPRCKQFADIRLRLAAAAANAVNAPHRSLGARTRAHLDALLTSKHPASAVAALTGLALSTEAVLACCDIVVAGGGLPLLLGIVRSPCRTKEAAEALRPALSCLANICRCRQHADAVFCAEGLLSSLGDHLQQQREKEELFMMVVLLWQRLVASPSPGTAARALALARQPEVLTKLEGVARLLALKVGAEQKYLTKLESSKGSDASARQATKALLSGSRQLRALRGVLAATGASAGSGDGTEELLQLGKNTLVRSVLHGHMT</sequence>
<dbReference type="InterPro" id="IPR027417">
    <property type="entry name" value="P-loop_NTPase"/>
</dbReference>
<evidence type="ECO:0000256" key="1">
    <source>
        <dbReference type="ARBA" id="ARBA00004496"/>
    </source>
</evidence>
<evidence type="ECO:0000313" key="6">
    <source>
        <dbReference type="EMBL" id="KAI3432390.1"/>
    </source>
</evidence>
<dbReference type="SUPFAM" id="SSF52540">
    <property type="entry name" value="P-loop containing nucleoside triphosphate hydrolases"/>
    <property type="match status" value="2"/>
</dbReference>
<dbReference type="GO" id="GO:0007051">
    <property type="term" value="P:spindle organization"/>
    <property type="evidence" value="ECO:0007669"/>
    <property type="project" value="TreeGrafter"/>
</dbReference>
<dbReference type="InterPro" id="IPR011989">
    <property type="entry name" value="ARM-like"/>
</dbReference>
<dbReference type="SUPFAM" id="SSF48371">
    <property type="entry name" value="ARM repeat"/>
    <property type="match status" value="1"/>
</dbReference>
<gene>
    <name evidence="6" type="ORF">D9Q98_003946</name>
</gene>
<evidence type="ECO:0000259" key="5">
    <source>
        <dbReference type="PROSITE" id="PS50021"/>
    </source>
</evidence>
<feature type="domain" description="Calponin-homology (CH)" evidence="5">
    <location>
        <begin position="250"/>
        <end position="397"/>
    </location>
</feature>
<dbReference type="PANTHER" id="PTHR22706">
    <property type="entry name" value="ASSEMBLY FACTOR FOR SPINDLE MICROTUBULES"/>
    <property type="match status" value="1"/>
</dbReference>
<dbReference type="OrthoDB" id="2148418at2759"/>
<dbReference type="PROSITE" id="PS50096">
    <property type="entry name" value="IQ"/>
    <property type="match status" value="14"/>
</dbReference>
<keyword evidence="4" id="KW-0112">Calmodulin-binding</keyword>
<dbReference type="InterPro" id="IPR051185">
    <property type="entry name" value="ASPM"/>
</dbReference>
<dbReference type="CDD" id="cd23767">
    <property type="entry name" value="IQCD"/>
    <property type="match status" value="1"/>
</dbReference>
<comment type="caution">
    <text evidence="6">The sequence shown here is derived from an EMBL/GenBank/DDBJ whole genome shotgun (WGS) entry which is preliminary data.</text>
</comment>
<feature type="domain" description="Calponin-homology (CH)" evidence="5">
    <location>
        <begin position="453"/>
        <end position="586"/>
    </location>
</feature>
<dbReference type="SMART" id="SM00033">
    <property type="entry name" value="CH"/>
    <property type="match status" value="2"/>
</dbReference>
<dbReference type="Gene3D" id="1.25.10.10">
    <property type="entry name" value="Leucine-rich Repeat Variant"/>
    <property type="match status" value="1"/>
</dbReference>
<keyword evidence="7" id="KW-1185">Reference proteome</keyword>
<reference evidence="6" key="1">
    <citation type="journal article" date="2019" name="Plant J.">
        <title>Chlorella vulgaris genome assembly and annotation reveals the molecular basis for metabolic acclimation to high light conditions.</title>
        <authorList>
            <person name="Cecchin M."/>
            <person name="Marcolungo L."/>
            <person name="Rossato M."/>
            <person name="Girolomoni L."/>
            <person name="Cosentino E."/>
            <person name="Cuine S."/>
            <person name="Li-Beisson Y."/>
            <person name="Delledonne M."/>
            <person name="Ballottari M."/>
        </authorList>
    </citation>
    <scope>NUCLEOTIDE SEQUENCE</scope>
    <source>
        <strain evidence="6">211/11P</strain>
    </source>
</reference>
<dbReference type="GO" id="GO:0005516">
    <property type="term" value="F:calmodulin binding"/>
    <property type="evidence" value="ECO:0007669"/>
    <property type="project" value="UniProtKB-KW"/>
</dbReference>
<dbReference type="InterPro" id="IPR036872">
    <property type="entry name" value="CH_dom_sf"/>
</dbReference>
<accession>A0A9D4TRC2</accession>